<dbReference type="InParanoid" id="D8SWG9"/>
<name>D8SWG9_SELML</name>
<dbReference type="Pfam" id="PF01344">
    <property type="entry name" value="Kelch_1"/>
    <property type="match status" value="1"/>
</dbReference>
<dbReference type="SUPFAM" id="SSF117281">
    <property type="entry name" value="Kelch motif"/>
    <property type="match status" value="1"/>
</dbReference>
<dbReference type="Proteomes" id="UP000001514">
    <property type="component" value="Unassembled WGS sequence"/>
</dbReference>
<gene>
    <name evidence="3" type="ORF">SELMODRAFT_426472</name>
</gene>
<dbReference type="EMBL" id="GL377648">
    <property type="protein sequence ID" value="EFJ11224.1"/>
    <property type="molecule type" value="Genomic_DNA"/>
</dbReference>
<dbReference type="Gramene" id="EFJ11224">
    <property type="protein sequence ID" value="EFJ11224"/>
    <property type="gene ID" value="SELMODRAFT_426472"/>
</dbReference>
<proteinExistence type="predicted"/>
<dbReference type="STRING" id="88036.D8SWG9"/>
<dbReference type="Gene3D" id="2.120.10.80">
    <property type="entry name" value="Kelch-type beta propeller"/>
    <property type="match status" value="2"/>
</dbReference>
<evidence type="ECO:0000256" key="1">
    <source>
        <dbReference type="ARBA" id="ARBA00022441"/>
    </source>
</evidence>
<keyword evidence="4" id="KW-1185">Reference proteome</keyword>
<keyword evidence="1" id="KW-0880">Kelch repeat</keyword>
<keyword evidence="2" id="KW-0677">Repeat</keyword>
<evidence type="ECO:0000313" key="3">
    <source>
        <dbReference type="EMBL" id="EFJ11224.1"/>
    </source>
</evidence>
<organism evidence="4">
    <name type="scientific">Selaginella moellendorffii</name>
    <name type="common">Spikemoss</name>
    <dbReference type="NCBI Taxonomy" id="88036"/>
    <lineage>
        <taxon>Eukaryota</taxon>
        <taxon>Viridiplantae</taxon>
        <taxon>Streptophyta</taxon>
        <taxon>Embryophyta</taxon>
        <taxon>Tracheophyta</taxon>
        <taxon>Lycopodiopsida</taxon>
        <taxon>Selaginellales</taxon>
        <taxon>Selaginellaceae</taxon>
        <taxon>Selaginella</taxon>
    </lineage>
</organism>
<dbReference type="PANTHER" id="PTHR46093">
    <property type="entry name" value="ACYL-COA-BINDING DOMAIN-CONTAINING PROTEIN 5"/>
    <property type="match status" value="1"/>
</dbReference>
<evidence type="ECO:0000256" key="2">
    <source>
        <dbReference type="ARBA" id="ARBA00022737"/>
    </source>
</evidence>
<protein>
    <submittedName>
        <fullName evidence="3">Uncharacterized protein</fullName>
    </submittedName>
</protein>
<dbReference type="Pfam" id="PF24681">
    <property type="entry name" value="Kelch_KLHDC2_KLHL20_DRC7"/>
    <property type="match status" value="1"/>
</dbReference>
<evidence type="ECO:0000313" key="4">
    <source>
        <dbReference type="Proteomes" id="UP000001514"/>
    </source>
</evidence>
<dbReference type="HOGENOM" id="CLU_021559_0_0_1"/>
<dbReference type="KEGG" id="smo:SELMODRAFT_426472"/>
<reference evidence="3 4" key="1">
    <citation type="journal article" date="2011" name="Science">
        <title>The Selaginella genome identifies genetic changes associated with the evolution of vascular plants.</title>
        <authorList>
            <person name="Banks J.A."/>
            <person name="Nishiyama T."/>
            <person name="Hasebe M."/>
            <person name="Bowman J.L."/>
            <person name="Gribskov M."/>
            <person name="dePamphilis C."/>
            <person name="Albert V.A."/>
            <person name="Aono N."/>
            <person name="Aoyama T."/>
            <person name="Ambrose B.A."/>
            <person name="Ashton N.W."/>
            <person name="Axtell M.J."/>
            <person name="Barker E."/>
            <person name="Barker M.S."/>
            <person name="Bennetzen J.L."/>
            <person name="Bonawitz N.D."/>
            <person name="Chapple C."/>
            <person name="Cheng C."/>
            <person name="Correa L.G."/>
            <person name="Dacre M."/>
            <person name="DeBarry J."/>
            <person name="Dreyer I."/>
            <person name="Elias M."/>
            <person name="Engstrom E.M."/>
            <person name="Estelle M."/>
            <person name="Feng L."/>
            <person name="Finet C."/>
            <person name="Floyd S.K."/>
            <person name="Frommer W.B."/>
            <person name="Fujita T."/>
            <person name="Gramzow L."/>
            <person name="Gutensohn M."/>
            <person name="Harholt J."/>
            <person name="Hattori M."/>
            <person name="Heyl A."/>
            <person name="Hirai T."/>
            <person name="Hiwatashi Y."/>
            <person name="Ishikawa M."/>
            <person name="Iwata M."/>
            <person name="Karol K.G."/>
            <person name="Koehler B."/>
            <person name="Kolukisaoglu U."/>
            <person name="Kubo M."/>
            <person name="Kurata T."/>
            <person name="Lalonde S."/>
            <person name="Li K."/>
            <person name="Li Y."/>
            <person name="Litt A."/>
            <person name="Lyons E."/>
            <person name="Manning G."/>
            <person name="Maruyama T."/>
            <person name="Michael T.P."/>
            <person name="Mikami K."/>
            <person name="Miyazaki S."/>
            <person name="Morinaga S."/>
            <person name="Murata T."/>
            <person name="Mueller-Roeber B."/>
            <person name="Nelson D.R."/>
            <person name="Obara M."/>
            <person name="Oguri Y."/>
            <person name="Olmstead R.G."/>
            <person name="Onodera N."/>
            <person name="Petersen B.L."/>
            <person name="Pils B."/>
            <person name="Prigge M."/>
            <person name="Rensing S.A."/>
            <person name="Riano-Pachon D.M."/>
            <person name="Roberts A.W."/>
            <person name="Sato Y."/>
            <person name="Scheller H.V."/>
            <person name="Schulz B."/>
            <person name="Schulz C."/>
            <person name="Shakirov E.V."/>
            <person name="Shibagaki N."/>
            <person name="Shinohara N."/>
            <person name="Shippen D.E."/>
            <person name="Soerensen I."/>
            <person name="Sotooka R."/>
            <person name="Sugimoto N."/>
            <person name="Sugita M."/>
            <person name="Sumikawa N."/>
            <person name="Tanurdzic M."/>
            <person name="Theissen G."/>
            <person name="Ulvskov P."/>
            <person name="Wakazuki S."/>
            <person name="Weng J.K."/>
            <person name="Willats W.W."/>
            <person name="Wipf D."/>
            <person name="Wolf P.G."/>
            <person name="Yang L."/>
            <person name="Zimmer A.D."/>
            <person name="Zhu Q."/>
            <person name="Mitros T."/>
            <person name="Hellsten U."/>
            <person name="Loque D."/>
            <person name="Otillar R."/>
            <person name="Salamov A."/>
            <person name="Schmutz J."/>
            <person name="Shapiro H."/>
            <person name="Lindquist E."/>
            <person name="Lucas S."/>
            <person name="Rokhsar D."/>
            <person name="Grigoriev I.V."/>
        </authorList>
    </citation>
    <scope>NUCLEOTIDE SEQUENCE [LARGE SCALE GENOMIC DNA]</scope>
</reference>
<accession>D8SWG9</accession>
<dbReference type="InterPro" id="IPR015915">
    <property type="entry name" value="Kelch-typ_b-propeller"/>
</dbReference>
<sequence>MAVLLTSAGGYMWKWWFSGGAAAQWEAVSAAHPQARSLHGAVVLNEKLYVVGGRCEDKYLSDALVFDLRNSTWTPLPSCPVSCAGHRLVARGTTLFAFIGIPSDERLRVYEFDAIECVWSLLPVSGEAPPGTRGHSATLVGSKVWVYGGEDFHGRMLHDVHVFDLDTKEWERVVTSAMLPPGLCFHGDASFNSNYLYLFSGCDHKLYTLDLKTKQWSSAPLEFPAAPTSIAAATGSGDECYIVGGLVPQTMLLNMKAMKWTPVCVEPRLPRELLPARFEAFSLQLNVLKLDTMKSYPGTPPKADLPSYCRVRDRDGSVLGTVSVPEGGKPVADVVGAIEHLTGQAGLLQRNGVALTRGDLVYPGEELDFYGVLKPGNLELESMDLCACKRFLSRMSVTVMRGEGWLVPLMEFDAEPFVWTWGVTRDATMSYLWQHGVPRHSMLRVQYLVNLDREREHVSCISNANFPFKLEFELQTVLGNVLGEGTAIGFWMEETMSDELLYKAMVACLGLNIRNPTLKPWMVVSDLKDEWHFAWMNGKNMFVCKASSRSQGIGIIRDLGHDYNRVTNNEVPGLFSNLPAVTSRDPVRVVCENPVRSRPFLYGRGVNEAGEVEVWKLDGSLRWTITQEEADEYNMLCAKAGDTGL</sequence>
<dbReference type="eggNOG" id="KOG0379">
    <property type="taxonomic scope" value="Eukaryota"/>
</dbReference>
<dbReference type="AlphaFoldDB" id="D8SWG9"/>
<dbReference type="PANTHER" id="PTHR46093:SF3">
    <property type="entry name" value="ACYL-COA-BINDING DOMAIN-CONTAINING PROTEIN 4"/>
    <property type="match status" value="1"/>
</dbReference>
<dbReference type="InterPro" id="IPR006652">
    <property type="entry name" value="Kelch_1"/>
</dbReference>